<dbReference type="Pfam" id="PF00528">
    <property type="entry name" value="BPD_transp_1"/>
    <property type="match status" value="1"/>
</dbReference>
<name>A0A8J6JK14_9FIRM</name>
<dbReference type="CDD" id="cd06261">
    <property type="entry name" value="TM_PBP2"/>
    <property type="match status" value="1"/>
</dbReference>
<dbReference type="PANTHER" id="PTHR30614:SF0">
    <property type="entry name" value="L-CYSTINE TRANSPORT SYSTEM PERMEASE PROTEIN TCYL"/>
    <property type="match status" value="1"/>
</dbReference>
<dbReference type="GO" id="GO:0055085">
    <property type="term" value="P:transmembrane transport"/>
    <property type="evidence" value="ECO:0007669"/>
    <property type="project" value="InterPro"/>
</dbReference>
<protein>
    <submittedName>
        <fullName evidence="8">Amino acid ABC transporter permease</fullName>
    </submittedName>
</protein>
<accession>A0A8J6JK14</accession>
<evidence type="ECO:0000259" key="7">
    <source>
        <dbReference type="PROSITE" id="PS50928"/>
    </source>
</evidence>
<keyword evidence="5 6" id="KW-0472">Membrane</keyword>
<proteinExistence type="inferred from homology"/>
<comment type="similarity">
    <text evidence="6">Belongs to the binding-protein-dependent transport system permease family.</text>
</comment>
<keyword evidence="3" id="KW-0029">Amino-acid transport</keyword>
<dbReference type="AlphaFoldDB" id="A0A8J6JK14"/>
<evidence type="ECO:0000313" key="9">
    <source>
        <dbReference type="Proteomes" id="UP000607645"/>
    </source>
</evidence>
<dbReference type="InterPro" id="IPR035906">
    <property type="entry name" value="MetI-like_sf"/>
</dbReference>
<dbReference type="GO" id="GO:0006865">
    <property type="term" value="P:amino acid transport"/>
    <property type="evidence" value="ECO:0007669"/>
    <property type="project" value="UniProtKB-KW"/>
</dbReference>
<evidence type="ECO:0000313" key="8">
    <source>
        <dbReference type="EMBL" id="MBC5735660.1"/>
    </source>
</evidence>
<dbReference type="InterPro" id="IPR043429">
    <property type="entry name" value="ArtM/GltK/GlnP/TcyL/YhdX-like"/>
</dbReference>
<feature type="domain" description="ABC transmembrane type-1" evidence="7">
    <location>
        <begin position="13"/>
        <end position="230"/>
    </location>
</feature>
<comment type="subcellular location">
    <subcellularLocation>
        <location evidence="6">Cell membrane</location>
        <topology evidence="6">Multi-pass membrane protein</topology>
    </subcellularLocation>
    <subcellularLocation>
        <location evidence="1">Membrane</location>
        <topology evidence="1">Multi-pass membrane protein</topology>
    </subcellularLocation>
</comment>
<evidence type="ECO:0000256" key="4">
    <source>
        <dbReference type="ARBA" id="ARBA00022989"/>
    </source>
</evidence>
<dbReference type="SUPFAM" id="SSF161098">
    <property type="entry name" value="MetI-like"/>
    <property type="match status" value="1"/>
</dbReference>
<evidence type="ECO:0000256" key="3">
    <source>
        <dbReference type="ARBA" id="ARBA00022970"/>
    </source>
</evidence>
<dbReference type="PANTHER" id="PTHR30614">
    <property type="entry name" value="MEMBRANE COMPONENT OF AMINO ACID ABC TRANSPORTER"/>
    <property type="match status" value="1"/>
</dbReference>
<feature type="transmembrane region" description="Helical" evidence="6">
    <location>
        <begin position="111"/>
        <end position="130"/>
    </location>
</feature>
<feature type="transmembrane region" description="Helical" evidence="6">
    <location>
        <begin position="83"/>
        <end position="99"/>
    </location>
</feature>
<feature type="transmembrane region" description="Helical" evidence="6">
    <location>
        <begin position="211"/>
        <end position="232"/>
    </location>
</feature>
<organism evidence="8 9">
    <name type="scientific">Lawsonibacter faecis</name>
    <dbReference type="NCBI Taxonomy" id="2763052"/>
    <lineage>
        <taxon>Bacteria</taxon>
        <taxon>Bacillati</taxon>
        <taxon>Bacillota</taxon>
        <taxon>Clostridia</taxon>
        <taxon>Eubacteriales</taxon>
        <taxon>Oscillospiraceae</taxon>
        <taxon>Lawsonibacter</taxon>
    </lineage>
</organism>
<evidence type="ECO:0000256" key="6">
    <source>
        <dbReference type="RuleBase" id="RU363032"/>
    </source>
</evidence>
<keyword evidence="2 6" id="KW-0812">Transmembrane</keyword>
<reference evidence="8" key="1">
    <citation type="submission" date="2020-08" db="EMBL/GenBank/DDBJ databases">
        <title>Genome public.</title>
        <authorList>
            <person name="Liu C."/>
            <person name="Sun Q."/>
        </authorList>
    </citation>
    <scope>NUCLEOTIDE SEQUENCE</scope>
    <source>
        <strain evidence="8">NSJ-52</strain>
    </source>
</reference>
<feature type="transmembrane region" description="Helical" evidence="6">
    <location>
        <begin position="20"/>
        <end position="39"/>
    </location>
</feature>
<dbReference type="InterPro" id="IPR000515">
    <property type="entry name" value="MetI-like"/>
</dbReference>
<sequence>MFWTVTQSLLKGFGVSVELFILTLIFALPLGLVVAFGSMNKWKPLAFLGRGGAPGRIRRALAGFRPISALVEIVVWVIRGTPLMLQLIIIFYCPGLILGHDPWGGSEASRMTAAVVAFVINYACYFSVIYRGGIESVPVGQQEAGQVLGLTRGQIFRKITLLQVIKRIVPPMSNEIITLVKDTSLARIITVIELTFAGQAFLKSAGIWWPLLYTGAFYLVFVGLLTLIFGYIERRLSYFR</sequence>
<dbReference type="PROSITE" id="PS50928">
    <property type="entry name" value="ABC_TM1"/>
    <property type="match status" value="1"/>
</dbReference>
<keyword evidence="9" id="KW-1185">Reference proteome</keyword>
<dbReference type="RefSeq" id="WP_155145022.1">
    <property type="nucleotide sequence ID" value="NZ_JACOPQ010000001.1"/>
</dbReference>
<dbReference type="Gene3D" id="1.10.3720.10">
    <property type="entry name" value="MetI-like"/>
    <property type="match status" value="1"/>
</dbReference>
<keyword evidence="4 6" id="KW-1133">Transmembrane helix</keyword>
<dbReference type="GO" id="GO:0005886">
    <property type="term" value="C:plasma membrane"/>
    <property type="evidence" value="ECO:0007669"/>
    <property type="project" value="UniProtKB-SubCell"/>
</dbReference>
<evidence type="ECO:0000256" key="1">
    <source>
        <dbReference type="ARBA" id="ARBA00004141"/>
    </source>
</evidence>
<evidence type="ECO:0000256" key="5">
    <source>
        <dbReference type="ARBA" id="ARBA00023136"/>
    </source>
</evidence>
<evidence type="ECO:0000256" key="2">
    <source>
        <dbReference type="ARBA" id="ARBA00022692"/>
    </source>
</evidence>
<dbReference type="Proteomes" id="UP000607645">
    <property type="component" value="Unassembled WGS sequence"/>
</dbReference>
<dbReference type="EMBL" id="JACOPQ010000001">
    <property type="protein sequence ID" value="MBC5735660.1"/>
    <property type="molecule type" value="Genomic_DNA"/>
</dbReference>
<gene>
    <name evidence="8" type="ORF">H8S62_01375</name>
</gene>
<keyword evidence="6" id="KW-0813">Transport</keyword>
<comment type="caution">
    <text evidence="8">The sequence shown here is derived from an EMBL/GenBank/DDBJ whole genome shotgun (WGS) entry which is preliminary data.</text>
</comment>